<sequence length="466" mass="47844">MNAFVRVPHLLCTRPATSASCWMPGSGTFPAASPSGLIFETVWPISQMRKLRLREGAMFLQLLLLLTLLGPGSSLQLITHSEVVWDYDGSDYYSHGTDFPGVLETRTEDPSLSLKLLNVTGTSGQRDFAGPETSESATLGVATRDSAVLYAGAAATGILSTELATQGIFITRGPLTTEPLTVTPPITEGPSTEGVPSTELATVQALSTGPAGTLAPTTEPAATEALSTGLGSVVALTTEPAATEALTTGPASMVAPTTEPAATEALTTGPASMVALTTEPAATEALSTGTASTVALTTEPAATEALTTGLASMVAPTTEPAATDAQSTEALSTESTSTEALTTEHIIVKSPSRAPTVSPSPTEGPLDHNPVKQCLLAILILALVATVFLVCTVVLAIRLSRKNHTYPVRNYSPTEMVCISSLLPEGAEGSTATANGGLSKAKSQGLKAETGEDREGDDLTLHSFLP</sequence>
<dbReference type="RefSeq" id="XP_074212183.1">
    <property type="nucleotide sequence ID" value="XM_074356082.1"/>
</dbReference>
<dbReference type="Proteomes" id="UP001732780">
    <property type="component" value="Chromosome 32"/>
</dbReference>
<protein>
    <submittedName>
        <fullName evidence="2">P-selectin glycoprotein ligand 1 isoform X1</fullName>
    </submittedName>
</protein>
<name>A0AC58PQ67_CAMBA</name>
<keyword evidence="1" id="KW-1185">Reference proteome</keyword>
<evidence type="ECO:0000313" key="2">
    <source>
        <dbReference type="RefSeq" id="XP_074212183.1"/>
    </source>
</evidence>
<accession>A0AC58PQ67</accession>
<evidence type="ECO:0000313" key="1">
    <source>
        <dbReference type="Proteomes" id="UP001732780"/>
    </source>
</evidence>
<gene>
    <name evidence="2" type="primary">SELPLG</name>
</gene>
<reference evidence="2" key="1">
    <citation type="submission" date="2025-08" db="UniProtKB">
        <authorList>
            <consortium name="RefSeq"/>
        </authorList>
    </citation>
    <scope>IDENTIFICATION</scope>
    <source>
        <tissue evidence="2">Blood</tissue>
    </source>
</reference>
<organism evidence="1 2">
    <name type="scientific">Camelus bactrianus</name>
    <name type="common">Bactrian camel</name>
    <dbReference type="NCBI Taxonomy" id="9837"/>
    <lineage>
        <taxon>Eukaryota</taxon>
        <taxon>Metazoa</taxon>
        <taxon>Chordata</taxon>
        <taxon>Craniata</taxon>
        <taxon>Vertebrata</taxon>
        <taxon>Euteleostomi</taxon>
        <taxon>Mammalia</taxon>
        <taxon>Eutheria</taxon>
        <taxon>Laurasiatheria</taxon>
        <taxon>Artiodactyla</taxon>
        <taxon>Tylopoda</taxon>
        <taxon>Camelidae</taxon>
        <taxon>Camelus</taxon>
    </lineage>
</organism>
<proteinExistence type="predicted"/>